<proteinExistence type="predicted"/>
<keyword evidence="1" id="KW-0479">Metal-binding</keyword>
<dbReference type="Gene3D" id="3.40.140.10">
    <property type="entry name" value="Cytidine Deaminase, domain 2"/>
    <property type="match status" value="1"/>
</dbReference>
<gene>
    <name evidence="4" type="ORF">LGQ03_06635</name>
</gene>
<sequence>MIPTDAERDAMRGVADHALDLHAQGKDIVFTAAVVKDGQVIATARNEVGDTNDVSRHAEVVAIARAADALGDRSLKGCTLLASCQPCEMCLSAMRWAEIDRVIFGAQQANSAAAFFRFPKLKISDFHAACDGAFDYLGGVEEDRLHVIYAPEGQK</sequence>
<keyword evidence="5" id="KW-1185">Reference proteome</keyword>
<evidence type="ECO:0000256" key="1">
    <source>
        <dbReference type="ARBA" id="ARBA00022723"/>
    </source>
</evidence>
<dbReference type="Pfam" id="PF00383">
    <property type="entry name" value="dCMP_cyt_deam_1"/>
    <property type="match status" value="1"/>
</dbReference>
<accession>A0ABS8BT78</accession>
<dbReference type="PANTHER" id="PTHR11079">
    <property type="entry name" value="CYTOSINE DEAMINASE FAMILY MEMBER"/>
    <property type="match status" value="1"/>
</dbReference>
<name>A0ABS8BT78_9RHOB</name>
<dbReference type="InterPro" id="IPR016193">
    <property type="entry name" value="Cytidine_deaminase-like"/>
</dbReference>
<evidence type="ECO:0000259" key="3">
    <source>
        <dbReference type="PROSITE" id="PS51747"/>
    </source>
</evidence>
<dbReference type="InterPro" id="IPR002125">
    <property type="entry name" value="CMP_dCMP_dom"/>
</dbReference>
<dbReference type="EMBL" id="JAJATZ010000003">
    <property type="protein sequence ID" value="MCB5198911.1"/>
    <property type="molecule type" value="Genomic_DNA"/>
</dbReference>
<organism evidence="4 5">
    <name type="scientific">Loktanella gaetbuli</name>
    <dbReference type="NCBI Taxonomy" id="2881335"/>
    <lineage>
        <taxon>Bacteria</taxon>
        <taxon>Pseudomonadati</taxon>
        <taxon>Pseudomonadota</taxon>
        <taxon>Alphaproteobacteria</taxon>
        <taxon>Rhodobacterales</taxon>
        <taxon>Roseobacteraceae</taxon>
        <taxon>Loktanella</taxon>
    </lineage>
</organism>
<dbReference type="InterPro" id="IPR016192">
    <property type="entry name" value="APOBEC/CMP_deaminase_Zn-bd"/>
</dbReference>
<protein>
    <submittedName>
        <fullName evidence="4">Nucleoside deaminase</fullName>
    </submittedName>
</protein>
<reference evidence="4" key="1">
    <citation type="submission" date="2021-10" db="EMBL/GenBank/DDBJ databases">
        <title>Loktanella gaetbuli sp. nov., isolated from a tidal flat.</title>
        <authorList>
            <person name="Park S."/>
            <person name="Yoon J.-H."/>
        </authorList>
    </citation>
    <scope>NUCLEOTIDE SEQUENCE</scope>
    <source>
        <strain evidence="4">TSTF-M6</strain>
    </source>
</reference>
<evidence type="ECO:0000256" key="2">
    <source>
        <dbReference type="ARBA" id="ARBA00022833"/>
    </source>
</evidence>
<feature type="domain" description="CMP/dCMP-type deaminase" evidence="3">
    <location>
        <begin position="5"/>
        <end position="118"/>
    </location>
</feature>
<dbReference type="SUPFAM" id="SSF53927">
    <property type="entry name" value="Cytidine deaminase-like"/>
    <property type="match status" value="1"/>
</dbReference>
<dbReference type="PANTHER" id="PTHR11079:SF162">
    <property type="entry name" value="RIBOFLAVIN BIOSYNTHESIS PROTEIN PYRD, CHLOROPLASTIC"/>
    <property type="match status" value="1"/>
</dbReference>
<dbReference type="PROSITE" id="PS00903">
    <property type="entry name" value="CYT_DCMP_DEAMINASES_1"/>
    <property type="match status" value="1"/>
</dbReference>
<dbReference type="CDD" id="cd01285">
    <property type="entry name" value="nucleoside_deaminase"/>
    <property type="match status" value="1"/>
</dbReference>
<dbReference type="Proteomes" id="UP001138961">
    <property type="component" value="Unassembled WGS sequence"/>
</dbReference>
<dbReference type="RefSeq" id="WP_226747767.1">
    <property type="nucleotide sequence ID" value="NZ_JAJATZ010000003.1"/>
</dbReference>
<keyword evidence="2" id="KW-0862">Zinc</keyword>
<comment type="caution">
    <text evidence="4">The sequence shown here is derived from an EMBL/GenBank/DDBJ whole genome shotgun (WGS) entry which is preliminary data.</text>
</comment>
<dbReference type="PROSITE" id="PS51747">
    <property type="entry name" value="CYT_DCMP_DEAMINASES_2"/>
    <property type="match status" value="1"/>
</dbReference>
<evidence type="ECO:0000313" key="4">
    <source>
        <dbReference type="EMBL" id="MCB5198911.1"/>
    </source>
</evidence>
<evidence type="ECO:0000313" key="5">
    <source>
        <dbReference type="Proteomes" id="UP001138961"/>
    </source>
</evidence>